<evidence type="ECO:0000313" key="3">
    <source>
        <dbReference type="Proteomes" id="UP000327157"/>
    </source>
</evidence>
<feature type="compositionally biased region" description="Basic and acidic residues" evidence="1">
    <location>
        <begin position="12"/>
        <end position="36"/>
    </location>
</feature>
<feature type="region of interest" description="Disordered" evidence="1">
    <location>
        <begin position="1"/>
        <end position="49"/>
    </location>
</feature>
<dbReference type="GO" id="GO:0008233">
    <property type="term" value="F:peptidase activity"/>
    <property type="evidence" value="ECO:0007669"/>
    <property type="project" value="UniProtKB-KW"/>
</dbReference>
<feature type="region of interest" description="Disordered" evidence="1">
    <location>
        <begin position="144"/>
        <end position="184"/>
    </location>
</feature>
<accession>A0A5N5HVG2</accession>
<keyword evidence="2" id="KW-0378">Hydrolase</keyword>
<proteinExistence type="predicted"/>
<keyword evidence="2" id="KW-0645">Protease</keyword>
<comment type="caution">
    <text evidence="2">The sequence shown here is derived from an EMBL/GenBank/DDBJ whole genome shotgun (WGS) entry which is preliminary data.</text>
</comment>
<evidence type="ECO:0000313" key="2">
    <source>
        <dbReference type="EMBL" id="KAB2629500.1"/>
    </source>
</evidence>
<reference evidence="2 3" key="1">
    <citation type="submission" date="2019-09" db="EMBL/GenBank/DDBJ databases">
        <authorList>
            <person name="Ou C."/>
        </authorList>
    </citation>
    <scope>NUCLEOTIDE SEQUENCE [LARGE SCALE GENOMIC DNA]</scope>
    <source>
        <strain evidence="2">S2</strain>
        <tissue evidence="2">Leaf</tissue>
    </source>
</reference>
<dbReference type="EMBL" id="SMOL01000148">
    <property type="protein sequence ID" value="KAB2629500.1"/>
    <property type="molecule type" value="Genomic_DNA"/>
</dbReference>
<evidence type="ECO:0000256" key="1">
    <source>
        <dbReference type="SAM" id="MobiDB-lite"/>
    </source>
</evidence>
<dbReference type="Proteomes" id="UP000327157">
    <property type="component" value="Chromosome 8"/>
</dbReference>
<reference evidence="2 3" key="3">
    <citation type="submission" date="2019-11" db="EMBL/GenBank/DDBJ databases">
        <title>A de novo genome assembly of a pear dwarfing rootstock.</title>
        <authorList>
            <person name="Wang F."/>
            <person name="Wang J."/>
            <person name="Li S."/>
            <person name="Zhang Y."/>
            <person name="Fang M."/>
            <person name="Ma L."/>
            <person name="Zhao Y."/>
            <person name="Jiang S."/>
        </authorList>
    </citation>
    <scope>NUCLEOTIDE SEQUENCE [LARGE SCALE GENOMIC DNA]</scope>
    <source>
        <strain evidence="2">S2</strain>
        <tissue evidence="2">Leaf</tissue>
    </source>
</reference>
<reference evidence="3" key="2">
    <citation type="submission" date="2019-10" db="EMBL/GenBank/DDBJ databases">
        <title>A de novo genome assembly of a pear dwarfing rootstock.</title>
        <authorList>
            <person name="Wang F."/>
            <person name="Wang J."/>
            <person name="Li S."/>
            <person name="Zhang Y."/>
            <person name="Fang M."/>
            <person name="Ma L."/>
            <person name="Zhao Y."/>
            <person name="Jiang S."/>
        </authorList>
    </citation>
    <scope>NUCLEOTIDE SEQUENCE [LARGE SCALE GENOMIC DNA]</scope>
</reference>
<feature type="compositionally biased region" description="Polar residues" evidence="1">
    <location>
        <begin position="218"/>
        <end position="232"/>
    </location>
</feature>
<protein>
    <submittedName>
        <fullName evidence="2">Subtilisin-like protease</fullName>
    </submittedName>
</protein>
<keyword evidence="3" id="KW-1185">Reference proteome</keyword>
<name>A0A5N5HVG2_9ROSA</name>
<feature type="region of interest" description="Disordered" evidence="1">
    <location>
        <begin position="209"/>
        <end position="232"/>
    </location>
</feature>
<dbReference type="GO" id="GO:0006508">
    <property type="term" value="P:proteolysis"/>
    <property type="evidence" value="ECO:0007669"/>
    <property type="project" value="UniProtKB-KW"/>
</dbReference>
<organism evidence="2 3">
    <name type="scientific">Pyrus ussuriensis x Pyrus communis</name>
    <dbReference type="NCBI Taxonomy" id="2448454"/>
    <lineage>
        <taxon>Eukaryota</taxon>
        <taxon>Viridiplantae</taxon>
        <taxon>Streptophyta</taxon>
        <taxon>Embryophyta</taxon>
        <taxon>Tracheophyta</taxon>
        <taxon>Spermatophyta</taxon>
        <taxon>Magnoliopsida</taxon>
        <taxon>eudicotyledons</taxon>
        <taxon>Gunneridae</taxon>
        <taxon>Pentapetalae</taxon>
        <taxon>rosids</taxon>
        <taxon>fabids</taxon>
        <taxon>Rosales</taxon>
        <taxon>Rosaceae</taxon>
        <taxon>Amygdaloideae</taxon>
        <taxon>Maleae</taxon>
        <taxon>Pyrus</taxon>
    </lineage>
</organism>
<gene>
    <name evidence="2" type="ORF">D8674_034295</name>
</gene>
<dbReference type="AlphaFoldDB" id="A0A5N5HVG2"/>
<sequence>MESRTKTQKSARNPEERLVLAGLRDRKTARKGEIRSGLRSPRGQGSHNAAAVTTTTKILFFFPLDPPGDAAMVEVQQRIRIPPETLVKDLEKIIQTLAPLGNGLVRGWRWGALGNRRLGSRRRRCDPKPISGVEWAPFKDKRVTPNLHLRKNPPGLESHADNNSLGVPESRRRKNESSSGDLDRATVRVSRGTVLRGLIHLAISGFKSSEEETAADVNDSQIPFNLNGEETS</sequence>